<evidence type="ECO:0000313" key="3">
    <source>
        <dbReference type="Proteomes" id="UP001174839"/>
    </source>
</evidence>
<comment type="caution">
    <text evidence="2">The sequence shown here is derived from an EMBL/GenBank/DDBJ whole genome shotgun (WGS) entry which is preliminary data.</text>
</comment>
<protein>
    <recommendedName>
        <fullName evidence="4">Lipocalin-like domain-containing protein</fullName>
    </recommendedName>
</protein>
<dbReference type="EMBL" id="JAUDUY010000013">
    <property type="protein sequence ID" value="MDM9632694.1"/>
    <property type="molecule type" value="Genomic_DNA"/>
</dbReference>
<evidence type="ECO:0000256" key="1">
    <source>
        <dbReference type="SAM" id="SignalP"/>
    </source>
</evidence>
<evidence type="ECO:0000313" key="2">
    <source>
        <dbReference type="EMBL" id="MDM9632694.1"/>
    </source>
</evidence>
<accession>A0ABT7WIN9</accession>
<feature type="chain" id="PRO_5045765503" description="Lipocalin-like domain-containing protein" evidence="1">
    <location>
        <begin position="23"/>
        <end position="167"/>
    </location>
</feature>
<sequence>MNKHFLKIGFLAAILLSTACTSDSENDDTTNLAQLQADVEELTQTARSGEWTITNFVDDGADETTDFAGYDFTFNPDGSLVADNGTSTVVGTWSITIDDHSSDDSDDDGMNDDDDDEIEFNIFFASPQSFNELSEDWDIISFSSDMIQLIDDDDDGDGTTDLLTFEK</sequence>
<feature type="signal peptide" evidence="1">
    <location>
        <begin position="1"/>
        <end position="22"/>
    </location>
</feature>
<name>A0ABT7WIN9_9FLAO</name>
<reference evidence="2" key="1">
    <citation type="submission" date="2023-06" db="EMBL/GenBank/DDBJ databases">
        <title>Robiginitalea aurantiacus sp. nov. and Algoriphagus sediminis sp. nov., isolated from coastal sediment.</title>
        <authorList>
            <person name="Zhou Z.Y."/>
            <person name="An J."/>
            <person name="Jia Y.W."/>
            <person name="Du Z.J."/>
        </authorList>
    </citation>
    <scope>NUCLEOTIDE SEQUENCE</scope>
    <source>
        <strain evidence="2">M39</strain>
    </source>
</reference>
<proteinExistence type="predicted"/>
<dbReference type="Proteomes" id="UP001174839">
    <property type="component" value="Unassembled WGS sequence"/>
</dbReference>
<organism evidence="2 3">
    <name type="scientific">Robiginitalea aurantiaca</name>
    <dbReference type="NCBI Taxonomy" id="3056915"/>
    <lineage>
        <taxon>Bacteria</taxon>
        <taxon>Pseudomonadati</taxon>
        <taxon>Bacteroidota</taxon>
        <taxon>Flavobacteriia</taxon>
        <taxon>Flavobacteriales</taxon>
        <taxon>Flavobacteriaceae</taxon>
        <taxon>Robiginitalea</taxon>
    </lineage>
</organism>
<keyword evidence="1" id="KW-0732">Signal</keyword>
<keyword evidence="3" id="KW-1185">Reference proteome</keyword>
<gene>
    <name evidence="2" type="ORF">QU605_14545</name>
</gene>
<dbReference type="PROSITE" id="PS51257">
    <property type="entry name" value="PROKAR_LIPOPROTEIN"/>
    <property type="match status" value="1"/>
</dbReference>
<evidence type="ECO:0008006" key="4">
    <source>
        <dbReference type="Google" id="ProtNLM"/>
    </source>
</evidence>
<dbReference type="RefSeq" id="WP_289726057.1">
    <property type="nucleotide sequence ID" value="NZ_JAUDUY010000013.1"/>
</dbReference>